<keyword evidence="1" id="KW-0812">Transmembrane</keyword>
<dbReference type="Proteomes" id="UP000479132">
    <property type="component" value="Unassembled WGS sequence"/>
</dbReference>
<feature type="transmembrane region" description="Helical" evidence="1">
    <location>
        <begin position="68"/>
        <end position="87"/>
    </location>
</feature>
<sequence length="181" mass="20315">MSEEKLIETLDQRLNNKKEEIAANLLKVAVERIVKESKWFTSIGLALLGFFTALLIQLKLADIQPLNFNAIVALVTLVISLGAGFWIKLCSMKDDILKNLKPVLVKVIDATIKNTLNDFEELEIEETFDEDSQEKSDKKKLKDADQILESVSLPSGLIIVQGSSLVISIIAVFIYLMYFIL</sequence>
<name>A0A6M1T4Q4_9BACT</name>
<gene>
    <name evidence="2" type="ORF">G3569_11860</name>
</gene>
<proteinExistence type="predicted"/>
<protein>
    <submittedName>
        <fullName evidence="2">Uncharacterized protein</fullName>
    </submittedName>
</protein>
<keyword evidence="1" id="KW-1133">Transmembrane helix</keyword>
<dbReference type="RefSeq" id="WP_165269391.1">
    <property type="nucleotide sequence ID" value="NZ_JAALLS010000015.1"/>
</dbReference>
<keyword evidence="1" id="KW-0472">Membrane</keyword>
<dbReference type="AlphaFoldDB" id="A0A6M1T4Q4"/>
<accession>A0A6M1T4Q4</accession>
<keyword evidence="3" id="KW-1185">Reference proteome</keyword>
<comment type="caution">
    <text evidence="2">The sequence shown here is derived from an EMBL/GenBank/DDBJ whole genome shotgun (WGS) entry which is preliminary data.</text>
</comment>
<evidence type="ECO:0000256" key="1">
    <source>
        <dbReference type="SAM" id="Phobius"/>
    </source>
</evidence>
<feature type="transmembrane region" description="Helical" evidence="1">
    <location>
        <begin position="158"/>
        <end position="180"/>
    </location>
</feature>
<feature type="transmembrane region" description="Helical" evidence="1">
    <location>
        <begin position="39"/>
        <end position="56"/>
    </location>
</feature>
<evidence type="ECO:0000313" key="2">
    <source>
        <dbReference type="EMBL" id="NGP89049.1"/>
    </source>
</evidence>
<reference evidence="2 3" key="1">
    <citation type="submission" date="2020-02" db="EMBL/GenBank/DDBJ databases">
        <title>Aliifodinibius halophilus 2W32, complete genome.</title>
        <authorList>
            <person name="Li Y."/>
            <person name="Wu S."/>
        </authorList>
    </citation>
    <scope>NUCLEOTIDE SEQUENCE [LARGE SCALE GENOMIC DNA]</scope>
    <source>
        <strain evidence="2 3">2W32</strain>
    </source>
</reference>
<organism evidence="2 3">
    <name type="scientific">Fodinibius halophilus</name>
    <dbReference type="NCBI Taxonomy" id="1736908"/>
    <lineage>
        <taxon>Bacteria</taxon>
        <taxon>Pseudomonadati</taxon>
        <taxon>Balneolota</taxon>
        <taxon>Balneolia</taxon>
        <taxon>Balneolales</taxon>
        <taxon>Balneolaceae</taxon>
        <taxon>Fodinibius</taxon>
    </lineage>
</organism>
<evidence type="ECO:0000313" key="3">
    <source>
        <dbReference type="Proteomes" id="UP000479132"/>
    </source>
</evidence>
<dbReference type="EMBL" id="JAALLS010000015">
    <property type="protein sequence ID" value="NGP89049.1"/>
    <property type="molecule type" value="Genomic_DNA"/>
</dbReference>